<organism evidence="1 2">
    <name type="scientific">Nitrobacter winogradskyi (strain ATCC 25391 / DSM 10237 / CIP 104748 / NCIMB 11846 / Nb-255)</name>
    <dbReference type="NCBI Taxonomy" id="323098"/>
    <lineage>
        <taxon>Bacteria</taxon>
        <taxon>Pseudomonadati</taxon>
        <taxon>Pseudomonadota</taxon>
        <taxon>Alphaproteobacteria</taxon>
        <taxon>Hyphomicrobiales</taxon>
        <taxon>Nitrobacteraceae</taxon>
        <taxon>Nitrobacter</taxon>
    </lineage>
</organism>
<reference evidence="1 2" key="1">
    <citation type="journal article" date="2006" name="Appl. Environ. Microbiol.">
        <title>Genome sequence of the chemolithoautotrophic nitrite-oxidizing bacterium Nitrobacter winogradskyi Nb-255.</title>
        <authorList>
            <person name="Starkenburg S.R."/>
            <person name="Chain P.S."/>
            <person name="Sayavedra-Soto L.A."/>
            <person name="Hauser L."/>
            <person name="Land M.L."/>
            <person name="Larimer F.W."/>
            <person name="Malfatti S.A."/>
            <person name="Klotz M.G."/>
            <person name="Bottomley P.J."/>
            <person name="Arp D.J."/>
            <person name="Hickey W.J."/>
        </authorList>
    </citation>
    <scope>NUCLEOTIDE SEQUENCE [LARGE SCALE GENOMIC DNA]</scope>
    <source>
        <strain evidence="2">ATCC 25391 / DSM 10237 / CIP 104748 / NCIMB 11846 / Nb-255</strain>
    </source>
</reference>
<accession>Q3SQU7</accession>
<sequence length="189" mass="21505">MTDATINIQSFIFNVFGAIDNLAWIWMAENGQKRADGTPIRDGYVGLGPDNTAVRGTLSQELQDYLKTLDDWFRYLAGLRHALAHRIPLYIPPYVIEAKDEAAYRDFEARMVEAGKKGDFTEYDRLSGEQLRLGRFRPWIQHSFQENAKPVVFHAQMLADFNTVDELARKMLGEYTSLADSGVAQVKLN</sequence>
<protein>
    <submittedName>
        <fullName evidence="1">Uncharacterized protein</fullName>
    </submittedName>
</protein>
<dbReference type="AlphaFoldDB" id="Q3SQU7"/>
<dbReference type="Proteomes" id="UP000002531">
    <property type="component" value="Chromosome"/>
</dbReference>
<dbReference type="STRING" id="323098.Nwi_2087"/>
<name>Q3SQU7_NITWN</name>
<dbReference type="KEGG" id="nwi:Nwi_2087"/>
<evidence type="ECO:0000313" key="1">
    <source>
        <dbReference type="EMBL" id="ABA05344.1"/>
    </source>
</evidence>
<evidence type="ECO:0000313" key="2">
    <source>
        <dbReference type="Proteomes" id="UP000002531"/>
    </source>
</evidence>
<dbReference type="eggNOG" id="ENOG5033X0K">
    <property type="taxonomic scope" value="Bacteria"/>
</dbReference>
<dbReference type="HOGENOM" id="CLU_1433151_0_0_5"/>
<proteinExistence type="predicted"/>
<gene>
    <name evidence="1" type="ordered locus">Nwi_2087</name>
</gene>
<keyword evidence="2" id="KW-1185">Reference proteome</keyword>
<dbReference type="EMBL" id="CP000115">
    <property type="protein sequence ID" value="ABA05344.1"/>
    <property type="molecule type" value="Genomic_DNA"/>
</dbReference>